<feature type="compositionally biased region" description="Acidic residues" evidence="4">
    <location>
        <begin position="185"/>
        <end position="195"/>
    </location>
</feature>
<dbReference type="GO" id="GO:0006412">
    <property type="term" value="P:translation"/>
    <property type="evidence" value="ECO:0007669"/>
    <property type="project" value="InterPro"/>
</dbReference>
<dbReference type="EMBL" id="QUTC01001107">
    <property type="protein sequence ID" value="RHY77388.1"/>
    <property type="molecule type" value="Genomic_DNA"/>
</dbReference>
<feature type="compositionally biased region" description="Acidic residues" evidence="4">
    <location>
        <begin position="486"/>
        <end position="497"/>
    </location>
</feature>
<dbReference type="InterPro" id="IPR056750">
    <property type="entry name" value="RRM_ESF1"/>
</dbReference>
<dbReference type="PANTHER" id="PTHR12202">
    <property type="entry name" value="ESF1 HOMOLOG"/>
    <property type="match status" value="1"/>
</dbReference>
<feature type="region of interest" description="Disordered" evidence="4">
    <location>
        <begin position="218"/>
        <end position="258"/>
    </location>
</feature>
<dbReference type="GO" id="GO:0006364">
    <property type="term" value="P:rRNA processing"/>
    <property type="evidence" value="ECO:0007669"/>
    <property type="project" value="InterPro"/>
</dbReference>
<keyword evidence="3" id="KW-0687">Ribonucleoprotein</keyword>
<protein>
    <recommendedName>
        <fullName evidence="5">ESF1 RRM domain-containing protein</fullName>
    </recommendedName>
</protein>
<reference evidence="6 7" key="1">
    <citation type="submission" date="2018-08" db="EMBL/GenBank/DDBJ databases">
        <title>Aphanomyces genome sequencing and annotation.</title>
        <authorList>
            <person name="Minardi D."/>
            <person name="Oidtmann B."/>
            <person name="Van Der Giezen M."/>
            <person name="Studholme D.J."/>
        </authorList>
    </citation>
    <scope>NUCLEOTIDE SEQUENCE [LARGE SCALE GENOMIC DNA]</scope>
    <source>
        <strain evidence="6 7">SA</strain>
    </source>
</reference>
<dbReference type="InterPro" id="IPR013025">
    <property type="entry name" value="Ribosomal_uL23-like"/>
</dbReference>
<feature type="domain" description="ESF1 RRM" evidence="5">
    <location>
        <begin position="363"/>
        <end position="401"/>
    </location>
</feature>
<dbReference type="InterPro" id="IPR012678">
    <property type="entry name" value="Ribosomal_uL23/eL15/eS24_sf"/>
</dbReference>
<organism evidence="6 7">
    <name type="scientific">Aphanomyces astaci</name>
    <name type="common">Crayfish plague agent</name>
    <dbReference type="NCBI Taxonomy" id="112090"/>
    <lineage>
        <taxon>Eukaryota</taxon>
        <taxon>Sar</taxon>
        <taxon>Stramenopiles</taxon>
        <taxon>Oomycota</taxon>
        <taxon>Saprolegniomycetes</taxon>
        <taxon>Saprolegniales</taxon>
        <taxon>Verrucalvaceae</taxon>
        <taxon>Aphanomyces</taxon>
    </lineage>
</organism>
<dbReference type="VEuPathDB" id="FungiDB:H257_11735"/>
<evidence type="ECO:0000256" key="1">
    <source>
        <dbReference type="ARBA" id="ARBA00006700"/>
    </source>
</evidence>
<dbReference type="GO" id="GO:0003735">
    <property type="term" value="F:structural constituent of ribosome"/>
    <property type="evidence" value="ECO:0007669"/>
    <property type="project" value="InterPro"/>
</dbReference>
<evidence type="ECO:0000313" key="7">
    <source>
        <dbReference type="Proteomes" id="UP000265716"/>
    </source>
</evidence>
<comment type="similarity">
    <text evidence="1">Belongs to the universal ribosomal protein uL23 family.</text>
</comment>
<keyword evidence="2" id="KW-0689">Ribosomal protein</keyword>
<feature type="compositionally biased region" description="Acidic residues" evidence="4">
    <location>
        <begin position="326"/>
        <end position="342"/>
    </location>
</feature>
<evidence type="ECO:0000313" key="6">
    <source>
        <dbReference type="EMBL" id="RHY77388.1"/>
    </source>
</evidence>
<proteinExistence type="inferred from homology"/>
<dbReference type="Proteomes" id="UP000265716">
    <property type="component" value="Unassembled WGS sequence"/>
</dbReference>
<dbReference type="AlphaFoldDB" id="A0A397E8I1"/>
<dbReference type="PANTHER" id="PTHR12202:SF0">
    <property type="entry name" value="ESF1 HOMOLOG"/>
    <property type="match status" value="1"/>
</dbReference>
<evidence type="ECO:0000256" key="2">
    <source>
        <dbReference type="ARBA" id="ARBA00022980"/>
    </source>
</evidence>
<feature type="compositionally biased region" description="Low complexity" evidence="4">
    <location>
        <begin position="220"/>
        <end position="231"/>
    </location>
</feature>
<dbReference type="InterPro" id="IPR012677">
    <property type="entry name" value="Nucleotide-bd_a/b_plait_sf"/>
</dbReference>
<dbReference type="VEuPathDB" id="FungiDB:H257_11736"/>
<dbReference type="GO" id="GO:0003723">
    <property type="term" value="F:RNA binding"/>
    <property type="evidence" value="ECO:0007669"/>
    <property type="project" value="TreeGrafter"/>
</dbReference>
<dbReference type="Gene3D" id="3.30.70.330">
    <property type="match status" value="1"/>
</dbReference>
<feature type="compositionally biased region" description="Acidic residues" evidence="4">
    <location>
        <begin position="232"/>
        <end position="256"/>
    </location>
</feature>
<evidence type="ECO:0000259" key="5">
    <source>
        <dbReference type="Pfam" id="PF25121"/>
    </source>
</evidence>
<feature type="region of interest" description="Disordered" evidence="4">
    <location>
        <begin position="183"/>
        <end position="205"/>
    </location>
</feature>
<dbReference type="GO" id="GO:0005840">
    <property type="term" value="C:ribosome"/>
    <property type="evidence" value="ECO:0007669"/>
    <property type="project" value="UniProtKB-KW"/>
</dbReference>
<dbReference type="Pfam" id="PF25121">
    <property type="entry name" value="RRM_ESF1"/>
    <property type="match status" value="2"/>
</dbReference>
<evidence type="ECO:0000256" key="3">
    <source>
        <dbReference type="ARBA" id="ARBA00023274"/>
    </source>
</evidence>
<dbReference type="GO" id="GO:1990904">
    <property type="term" value="C:ribonucleoprotein complex"/>
    <property type="evidence" value="ECO:0007669"/>
    <property type="project" value="UniProtKB-KW"/>
</dbReference>
<feature type="region of interest" description="Disordered" evidence="4">
    <location>
        <begin position="485"/>
        <end position="601"/>
    </location>
</feature>
<dbReference type="Pfam" id="PF00276">
    <property type="entry name" value="Ribosomal_L23"/>
    <property type="match status" value="1"/>
</dbReference>
<feature type="region of interest" description="Disordered" evidence="4">
    <location>
        <begin position="315"/>
        <end position="357"/>
    </location>
</feature>
<accession>A0A397E8I1</accession>
<evidence type="ECO:0000256" key="4">
    <source>
        <dbReference type="SAM" id="MobiDB-lite"/>
    </source>
</evidence>
<comment type="caution">
    <text evidence="6">The sequence shown here is derived from an EMBL/GenBank/DDBJ whole genome shotgun (WGS) entry which is preliminary data.</text>
</comment>
<gene>
    <name evidence="6" type="ORF">DYB38_003628</name>
</gene>
<feature type="domain" description="ESF1 RRM" evidence="5">
    <location>
        <begin position="260"/>
        <end position="337"/>
    </location>
</feature>
<sequence length="734" mass="82309">MVWNRLRFPNMAVTYVAKTPKTRLRDNEHIFRVETNYTKHDIKEYLQKVYKLPVVKVATMNYEGKFKRAMQGRFVYKEKDWKKAIVTLDTARFARNSKKKNKVQLDTRFKAVLTDKKFQSVQGTPPSTYIHSSVRVVVLDEGHCRITSSCCLTLHAITRRVGKYDKYGRRVEKQDNDMKKFYNVEGEDSDDEDTGEVASKKPSTAAERRIAYLNKKARGELSGESSSSSSEESSDDDGDDIEEDIEEDNEEEDIPLGDETKRFAIMNCDWSRMRAVDLLALFQSFLPAAGILHSVVVYPSDFGLARMADEEKFGPQGLWADKPEKSDDESGDESGDEIDEADPLGVKNSAADADDGYDGMSPSAVFDACDGLEYETSSNTLDLRFVPNDVTFDNPPKEAATAVPDSYTPSIFATLALQNTELECTWDEGDGARVDKLTRPANWKDLKDDDFAAYVAMSDEDDAADKHEDDLDALKLKYRKALLGSDADDDDDSEGEEDGNKKKKTSSHADEFGDGDMEMTFNDSMDVLKAKQARDAAANETPFEKYQREKKHEKNVKKHEKRVAGKAAHAAQLDTMKNAAKASKAKTPVVGDGDVEEDEDEKRDFDMKFISKLEKHKDKKGKRHKTAVDKLKAHATGLQQGFAFNATDNRFAQLVTNHPDYSLDPTDARFKRTEATDAIFETRRQLSKSKPTQGLDKADVVPQQSSEVNAIVANLKRKAAAGASNKPTKKSNRF</sequence>
<name>A0A397E8I1_APHAT</name>
<feature type="compositionally biased region" description="Basic and acidic residues" evidence="4">
    <location>
        <begin position="542"/>
        <end position="552"/>
    </location>
</feature>
<dbReference type="SUPFAM" id="SSF54189">
    <property type="entry name" value="Ribosomal proteins S24e, L23 and L15e"/>
    <property type="match status" value="1"/>
</dbReference>
<dbReference type="InterPro" id="IPR039754">
    <property type="entry name" value="Esf1"/>
</dbReference>